<protein>
    <submittedName>
        <fullName evidence="2">Uncharacterized protein</fullName>
    </submittedName>
</protein>
<gene>
    <name evidence="2" type="ORF">EJB05_34102</name>
</gene>
<comment type="caution">
    <text evidence="2">The sequence shown here is derived from an EMBL/GenBank/DDBJ whole genome shotgun (WGS) entry which is preliminary data.</text>
</comment>
<accession>A0A5J9U3B1</accession>
<proteinExistence type="predicted"/>
<dbReference type="Proteomes" id="UP000324897">
    <property type="component" value="Chromosome 7"/>
</dbReference>
<dbReference type="AlphaFoldDB" id="A0A5J9U3B1"/>
<evidence type="ECO:0000313" key="3">
    <source>
        <dbReference type="Proteomes" id="UP000324897"/>
    </source>
</evidence>
<keyword evidence="3" id="KW-1185">Reference proteome</keyword>
<name>A0A5J9U3B1_9POAL</name>
<sequence>MWSARYGPVDVPSASDIKWLCVRFKTALAVGLESDDVLQLGLEFRTAPLLLNLIAFEQSVQYAQLGMGDVSSYAWFMHGQAGAVGGGRGHACGCQGGAEERAGQRKQRGCGAILHSASRAQRGSRQTRRGELPQRTCAQRSVVQLTLPASRCRSEHRRPGQHHHCEEAWATVAAADGEASMRVEAVRGRHPRRDPLQAAPASLPQPAALVKWKKAAAAGTPVEAPPATHLAGAARAEGRGRGEAGGGRGRGERR</sequence>
<dbReference type="EMBL" id="RWGY01000029">
    <property type="protein sequence ID" value="TVU18035.1"/>
    <property type="molecule type" value="Genomic_DNA"/>
</dbReference>
<reference evidence="2 3" key="1">
    <citation type="journal article" date="2019" name="Sci. Rep.">
        <title>A high-quality genome of Eragrostis curvula grass provides insights into Poaceae evolution and supports new strategies to enhance forage quality.</title>
        <authorList>
            <person name="Carballo J."/>
            <person name="Santos B.A.C.M."/>
            <person name="Zappacosta D."/>
            <person name="Garbus I."/>
            <person name="Selva J.P."/>
            <person name="Gallo C.A."/>
            <person name="Diaz A."/>
            <person name="Albertini E."/>
            <person name="Caccamo M."/>
            <person name="Echenique V."/>
        </authorList>
    </citation>
    <scope>NUCLEOTIDE SEQUENCE [LARGE SCALE GENOMIC DNA]</scope>
    <source>
        <strain evidence="3">cv. Victoria</strain>
        <tissue evidence="2">Leaf</tissue>
    </source>
</reference>
<feature type="non-terminal residue" evidence="2">
    <location>
        <position position="1"/>
    </location>
</feature>
<evidence type="ECO:0000256" key="1">
    <source>
        <dbReference type="SAM" id="MobiDB-lite"/>
    </source>
</evidence>
<evidence type="ECO:0000313" key="2">
    <source>
        <dbReference type="EMBL" id="TVU18035.1"/>
    </source>
</evidence>
<feature type="region of interest" description="Disordered" evidence="1">
    <location>
        <begin position="213"/>
        <end position="254"/>
    </location>
</feature>
<dbReference type="Gramene" id="TVU18035">
    <property type="protein sequence ID" value="TVU18035"/>
    <property type="gene ID" value="EJB05_34102"/>
</dbReference>
<organism evidence="2 3">
    <name type="scientific">Eragrostis curvula</name>
    <name type="common">weeping love grass</name>
    <dbReference type="NCBI Taxonomy" id="38414"/>
    <lineage>
        <taxon>Eukaryota</taxon>
        <taxon>Viridiplantae</taxon>
        <taxon>Streptophyta</taxon>
        <taxon>Embryophyta</taxon>
        <taxon>Tracheophyta</taxon>
        <taxon>Spermatophyta</taxon>
        <taxon>Magnoliopsida</taxon>
        <taxon>Liliopsida</taxon>
        <taxon>Poales</taxon>
        <taxon>Poaceae</taxon>
        <taxon>PACMAD clade</taxon>
        <taxon>Chloridoideae</taxon>
        <taxon>Eragrostideae</taxon>
        <taxon>Eragrostidinae</taxon>
        <taxon>Eragrostis</taxon>
    </lineage>
</organism>